<dbReference type="GeneID" id="85457260"/>
<keyword evidence="2" id="KW-1185">Reference proteome</keyword>
<proteinExistence type="predicted"/>
<reference evidence="1" key="1">
    <citation type="submission" date="2021-06" db="EMBL/GenBank/DDBJ databases">
        <title>Comparative genomics, transcriptomics and evolutionary studies reveal genomic signatures of adaptation to plant cell wall in hemibiotrophic fungi.</title>
        <authorList>
            <consortium name="DOE Joint Genome Institute"/>
            <person name="Baroncelli R."/>
            <person name="Diaz J.F."/>
            <person name="Benocci T."/>
            <person name="Peng M."/>
            <person name="Battaglia E."/>
            <person name="Haridas S."/>
            <person name="Andreopoulos W."/>
            <person name="Labutti K."/>
            <person name="Pangilinan J."/>
            <person name="Floch G.L."/>
            <person name="Makela M.R."/>
            <person name="Henrissat B."/>
            <person name="Grigoriev I.V."/>
            <person name="Crouch J.A."/>
            <person name="De Vries R.P."/>
            <person name="Sukno S.A."/>
            <person name="Thon M.R."/>
        </authorList>
    </citation>
    <scope>NUCLEOTIDE SEQUENCE</scope>
    <source>
        <strain evidence="1">CBS 193.32</strain>
    </source>
</reference>
<evidence type="ECO:0000313" key="1">
    <source>
        <dbReference type="EMBL" id="KAK1672288.1"/>
    </source>
</evidence>
<gene>
    <name evidence="1" type="ORF">BDP55DRAFT_635033</name>
</gene>
<organism evidence="1 2">
    <name type="scientific">Colletotrichum godetiae</name>
    <dbReference type="NCBI Taxonomy" id="1209918"/>
    <lineage>
        <taxon>Eukaryota</taxon>
        <taxon>Fungi</taxon>
        <taxon>Dikarya</taxon>
        <taxon>Ascomycota</taxon>
        <taxon>Pezizomycotina</taxon>
        <taxon>Sordariomycetes</taxon>
        <taxon>Hypocreomycetidae</taxon>
        <taxon>Glomerellales</taxon>
        <taxon>Glomerellaceae</taxon>
        <taxon>Colletotrichum</taxon>
        <taxon>Colletotrichum acutatum species complex</taxon>
    </lineage>
</organism>
<dbReference type="EMBL" id="JAHMHR010000039">
    <property type="protein sequence ID" value="KAK1672288.1"/>
    <property type="molecule type" value="Genomic_DNA"/>
</dbReference>
<accession>A0AAJ0AE82</accession>
<sequence length="204" mass="22170">MYAVSQVRSRSSGHLPVATADFIGSSLSVEHATTAHAGSSPLQVSLSPSTSDSHPSWDRFKWYSRPAAGKSSHLSRLAYITPMPHNPALDRWGVIRTAGKKQMSHRRHLNIIPRLSHRPIRYSTSRQITNPSSTDSALSTAKFPWAMRTVSHHLISAPLKPTDAPPSPIPGHPRFMHQACPASKDVGAAAVPHRAYGNHSKSTG</sequence>
<comment type="caution">
    <text evidence="1">The sequence shown here is derived from an EMBL/GenBank/DDBJ whole genome shotgun (WGS) entry which is preliminary data.</text>
</comment>
<dbReference type="AlphaFoldDB" id="A0AAJ0AE82"/>
<dbReference type="Proteomes" id="UP001224890">
    <property type="component" value="Unassembled WGS sequence"/>
</dbReference>
<evidence type="ECO:0000313" key="2">
    <source>
        <dbReference type="Proteomes" id="UP001224890"/>
    </source>
</evidence>
<dbReference type="RefSeq" id="XP_060426291.1">
    <property type="nucleotide sequence ID" value="XM_060572734.1"/>
</dbReference>
<protein>
    <submittedName>
        <fullName evidence="1">Uncharacterized protein</fullName>
    </submittedName>
</protein>
<name>A0AAJ0AE82_9PEZI</name>